<feature type="compositionally biased region" description="Polar residues" evidence="1">
    <location>
        <begin position="57"/>
        <end position="67"/>
    </location>
</feature>
<evidence type="ECO:0000256" key="1">
    <source>
        <dbReference type="SAM" id="MobiDB-lite"/>
    </source>
</evidence>
<evidence type="ECO:0000313" key="3">
    <source>
        <dbReference type="Proteomes" id="UP000636800"/>
    </source>
</evidence>
<feature type="region of interest" description="Disordered" evidence="1">
    <location>
        <begin position="43"/>
        <end position="75"/>
    </location>
</feature>
<evidence type="ECO:0000313" key="2">
    <source>
        <dbReference type="EMBL" id="KAG0466443.1"/>
    </source>
</evidence>
<protein>
    <submittedName>
        <fullName evidence="2">Uncharacterized protein</fullName>
    </submittedName>
</protein>
<dbReference type="Proteomes" id="UP000636800">
    <property type="component" value="Unassembled WGS sequence"/>
</dbReference>
<dbReference type="OrthoDB" id="185373at2759"/>
<keyword evidence="3" id="KW-1185">Reference proteome</keyword>
<name>A0A835QCP3_VANPL</name>
<dbReference type="AlphaFoldDB" id="A0A835QCP3"/>
<accession>A0A835QCP3</accession>
<comment type="caution">
    <text evidence="2">The sequence shown here is derived from an EMBL/GenBank/DDBJ whole genome shotgun (WGS) entry which is preliminary data.</text>
</comment>
<gene>
    <name evidence="2" type="ORF">HPP92_018023</name>
</gene>
<sequence>MDCVTPASSTSNPHLGPGFTAATPAASGWAIDVDTIEWQGMPSAANTQRSGPAAPPTMTSRLVTSSDWHPCETGK</sequence>
<proteinExistence type="predicted"/>
<dbReference type="EMBL" id="JADCNL010000009">
    <property type="protein sequence ID" value="KAG0466443.1"/>
    <property type="molecule type" value="Genomic_DNA"/>
</dbReference>
<reference evidence="2 3" key="1">
    <citation type="journal article" date="2020" name="Nat. Food">
        <title>A phased Vanilla planifolia genome enables genetic improvement of flavour and production.</title>
        <authorList>
            <person name="Hasing T."/>
            <person name="Tang H."/>
            <person name="Brym M."/>
            <person name="Khazi F."/>
            <person name="Huang T."/>
            <person name="Chambers A.H."/>
        </authorList>
    </citation>
    <scope>NUCLEOTIDE SEQUENCE [LARGE SCALE GENOMIC DNA]</scope>
    <source>
        <tissue evidence="2">Leaf</tissue>
    </source>
</reference>
<organism evidence="2 3">
    <name type="scientific">Vanilla planifolia</name>
    <name type="common">Vanilla</name>
    <dbReference type="NCBI Taxonomy" id="51239"/>
    <lineage>
        <taxon>Eukaryota</taxon>
        <taxon>Viridiplantae</taxon>
        <taxon>Streptophyta</taxon>
        <taxon>Embryophyta</taxon>
        <taxon>Tracheophyta</taxon>
        <taxon>Spermatophyta</taxon>
        <taxon>Magnoliopsida</taxon>
        <taxon>Liliopsida</taxon>
        <taxon>Asparagales</taxon>
        <taxon>Orchidaceae</taxon>
        <taxon>Vanilloideae</taxon>
        <taxon>Vanilleae</taxon>
        <taxon>Vanilla</taxon>
    </lineage>
</organism>